<organism evidence="10 11">
    <name type="scientific">Canna indica</name>
    <name type="common">Indian-shot</name>
    <dbReference type="NCBI Taxonomy" id="4628"/>
    <lineage>
        <taxon>Eukaryota</taxon>
        <taxon>Viridiplantae</taxon>
        <taxon>Streptophyta</taxon>
        <taxon>Embryophyta</taxon>
        <taxon>Tracheophyta</taxon>
        <taxon>Spermatophyta</taxon>
        <taxon>Magnoliopsida</taxon>
        <taxon>Liliopsida</taxon>
        <taxon>Zingiberales</taxon>
        <taxon>Cannaceae</taxon>
        <taxon>Canna</taxon>
    </lineage>
</organism>
<dbReference type="InterPro" id="IPR019787">
    <property type="entry name" value="Znf_PHD-finger"/>
</dbReference>
<dbReference type="InterPro" id="IPR001965">
    <property type="entry name" value="Znf_PHD"/>
</dbReference>
<evidence type="ECO:0000256" key="3">
    <source>
        <dbReference type="ARBA" id="ARBA00022771"/>
    </source>
</evidence>
<dbReference type="PANTHER" id="PTHR46508">
    <property type="entry name" value="PHD FINGER FAMILY PROTEIN"/>
    <property type="match status" value="1"/>
</dbReference>
<dbReference type="InterPro" id="IPR056618">
    <property type="entry name" value="Chromo_PTM"/>
</dbReference>
<comment type="subcellular location">
    <subcellularLocation>
        <location evidence="1">Nucleus</location>
    </subcellularLocation>
</comment>
<evidence type="ECO:0000259" key="9">
    <source>
        <dbReference type="PROSITE" id="PS50827"/>
    </source>
</evidence>
<keyword evidence="11" id="KW-1185">Reference proteome</keyword>
<proteinExistence type="predicted"/>
<dbReference type="PANTHER" id="PTHR46508:SF1">
    <property type="entry name" value="PHD FINGER FAMILY PROTEIN"/>
    <property type="match status" value="1"/>
</dbReference>
<sequence>MGSEDMTSDNMVIMVERTDQQPKALDSLDAGALVGSYVSKETPGAKRPLVGKVASYDPGSGLYLVVYENGNQENLDYRQASRIAIAEDDMAGSNMKLSCRKRKLDLLVSSSSGDPKVSPPRTKSRKYMSDASDGAETSSLGRLDSDLSEDADSSSTSCDYVHAPSVECPSIELPPSSSDIAVPDESISYLFSVYSFLRSFSVQLFLSPFGLDELVWSLNCMVQNSLLDAIHLQLMRALRRHLQVLSSEGFELASRCLRHYDWSLLDALTWPAFVVEYLYIMGYMGILGGKGYGALLSDGEYYGLPVNAKLRVLQILCDDVINSGEIRTELETRDNIEDDVEGDTDLGLPLDNGPRNAKSRSSENPDSKSMYSLQHSKELPKQIPMSKAAESCADGSSAGTDGNSDECLLCGMDGTLICCDGCPSAYHSRCIGLNKASLPDGQWFCPECRVDNLDPTSSRVGKGIKGAEHFGIDACGRLFLGTCNYLLVVGTLFNEGPFSRYYNQNDVNKVLSLLSSVAEYSSSYALICNEISKYWEIPATILEAQQTQTESASLENLSSVNSEQFSSKLISDTVQKNFPNTRIIPNGNESIITTMPPAVQRFTAPKFSTCVPKTENIICGGGAGSSHVPNKNAILMSDGSRYGSQVRNGRTNRGSRSFNRQSYMNQYIQGDIAALAAANLAILTSGEKSISEANVSSHSRKNVSISVALQMKAFSEATLHFLWPTFEKKLLDIPRERCGWCIACKGSITNKKGCFLNLAAANTIKGSVRNTNSLRPTKHYENYYPVIAAYLANMEETLRGLIVGSLLDTQYNLQWRKQVREASSCRILKKLLLELEKNIRGIAFSGAWFKLLNDGPPKFSTTLIGASRSVPSQKRGPGRRSKKQITSESASELSDDIWKDVQWWRGGKLSKVVLQIETLPSFLVRKAARQGGYRRIPNIVYPESIELPRRSRQFAWRAAVEMCKNASQLALQVRCLDAHIRWKDLIPPEQTFFDGKASDEVSVFRNVVICDKRFAGNKIMYALTFSNQKHIPSRVMKNVVEKENINTENSKFWFSDNHIPLYLIKDYEEKIVRQLLLGSITSDPHVRLKFQKEQVKFRRRDVFSYLLHRGDTSTCASCGADVHLRDATLCSICQGKCHKDCTIPLIDRKGVSLSYNIACRICYHAKTAALNPSRKGILNGQLSLQGQDRLMSVRKYVPQMAVINTSEPAEKLLISSTKREGNVKRSSSKREGNVKKVYNGLLWKKKEGPDTGKDFRLENIVLRSKEGIIPLKRPICCLCNAPYRSDLMYIRCEKCLNWFHADALELEEAKIFDLIGFKCGRCRRKAPAKCPYLNPDYKKPKLEPFDNGIMLEGSMSDSSVRVHSSTPISCMVDEHMVLANGDPLLDSFEVVEPLEPLPVQTIEAEAHPFESRPLLQSQQKLSVRRPNIKDATDYSPERSNIAQTLDDYNFTVADNNFANSSEVVTSYDFQESDSCGTFSFNDSDFGYQWNDKMCEEMEDAEYEPQTYFSFTELLASDDGQPDAMSDDHMNDAEVGPSHEPSAYDEIVPEGVHSAVEESGNKENTIPRVACDICKLYEPPPTLVCEICGQIIHSYCSPWVESEEPSSDVNWRCGRCRDWR</sequence>
<dbReference type="SMART" id="SM00249">
    <property type="entry name" value="PHD"/>
    <property type="match status" value="3"/>
</dbReference>
<reference evidence="10 11" key="1">
    <citation type="submission" date="2023-10" db="EMBL/GenBank/DDBJ databases">
        <title>Chromosome-scale genome assembly provides insights into flower coloration mechanisms of Canna indica.</title>
        <authorList>
            <person name="Li C."/>
        </authorList>
    </citation>
    <scope>NUCLEOTIDE SEQUENCE [LARGE SCALE GENOMIC DNA]</scope>
    <source>
        <tissue evidence="10">Flower</tissue>
    </source>
</reference>
<dbReference type="InterPro" id="IPR028942">
    <property type="entry name" value="WHIM1_dom"/>
</dbReference>
<dbReference type="Pfam" id="PF02791">
    <property type="entry name" value="DDT"/>
    <property type="match status" value="1"/>
</dbReference>
<gene>
    <name evidence="10" type="ORF">Cni_G20666</name>
</gene>
<dbReference type="InterPro" id="IPR019786">
    <property type="entry name" value="Zinc_finger_PHD-type_CS"/>
</dbReference>
<evidence type="ECO:0000313" key="10">
    <source>
        <dbReference type="EMBL" id="WOL11902.1"/>
    </source>
</evidence>
<feature type="region of interest" description="Disordered" evidence="7">
    <location>
        <begin position="333"/>
        <end position="376"/>
    </location>
</feature>
<evidence type="ECO:0000256" key="2">
    <source>
        <dbReference type="ARBA" id="ARBA00022723"/>
    </source>
</evidence>
<evidence type="ECO:0000256" key="4">
    <source>
        <dbReference type="ARBA" id="ARBA00022833"/>
    </source>
</evidence>
<dbReference type="SUPFAM" id="SSF57903">
    <property type="entry name" value="FYVE/PHD zinc finger"/>
    <property type="match status" value="3"/>
</dbReference>
<dbReference type="InterPro" id="IPR013083">
    <property type="entry name" value="Znf_RING/FYVE/PHD"/>
</dbReference>
<dbReference type="InterPro" id="IPR011011">
    <property type="entry name" value="Znf_FYVE_PHD"/>
</dbReference>
<dbReference type="Pfam" id="PF24294">
    <property type="entry name" value="Chromo_PTM"/>
    <property type="match status" value="1"/>
</dbReference>
<evidence type="ECO:0000256" key="5">
    <source>
        <dbReference type="ARBA" id="ARBA00023242"/>
    </source>
</evidence>
<evidence type="ECO:0000256" key="7">
    <source>
        <dbReference type="SAM" id="MobiDB-lite"/>
    </source>
</evidence>
<feature type="region of interest" description="Disordered" evidence="7">
    <location>
        <begin position="109"/>
        <end position="158"/>
    </location>
</feature>
<accession>A0AAQ3KQC3</accession>
<keyword evidence="3 6" id="KW-0863">Zinc-finger</keyword>
<dbReference type="SMART" id="SM00571">
    <property type="entry name" value="DDT"/>
    <property type="match status" value="1"/>
</dbReference>
<dbReference type="EMBL" id="CP136895">
    <property type="protein sequence ID" value="WOL11902.1"/>
    <property type="molecule type" value="Genomic_DNA"/>
</dbReference>
<keyword evidence="5" id="KW-0539">Nucleus</keyword>
<evidence type="ECO:0000259" key="8">
    <source>
        <dbReference type="PROSITE" id="PS50016"/>
    </source>
</evidence>
<feature type="region of interest" description="Disordered" evidence="7">
    <location>
        <begin position="863"/>
        <end position="888"/>
    </location>
</feature>
<dbReference type="Gene3D" id="3.30.40.10">
    <property type="entry name" value="Zinc/RING finger domain, C3HC4 (zinc finger)"/>
    <property type="match status" value="2"/>
</dbReference>
<dbReference type="PROSITE" id="PS50827">
    <property type="entry name" value="DDT"/>
    <property type="match status" value="1"/>
</dbReference>
<feature type="domain" description="PHD-type" evidence="8">
    <location>
        <begin position="404"/>
        <end position="451"/>
    </location>
</feature>
<dbReference type="InterPro" id="IPR047365">
    <property type="entry name" value="Tudor_AtPTM-like"/>
</dbReference>
<dbReference type="Pfam" id="PF00628">
    <property type="entry name" value="PHD"/>
    <property type="match status" value="1"/>
</dbReference>
<protein>
    <submittedName>
        <fullName evidence="10">DDT domain-containing protein PTM-like isoform X3</fullName>
    </submittedName>
</protein>
<evidence type="ECO:0000313" key="11">
    <source>
        <dbReference type="Proteomes" id="UP001327560"/>
    </source>
</evidence>
<dbReference type="CDD" id="cd15532">
    <property type="entry name" value="PHD2_CHD_II"/>
    <property type="match status" value="1"/>
</dbReference>
<dbReference type="PROSITE" id="PS50016">
    <property type="entry name" value="ZF_PHD_2"/>
    <property type="match status" value="1"/>
</dbReference>
<keyword evidence="2" id="KW-0479">Metal-binding</keyword>
<keyword evidence="4" id="KW-0862">Zinc</keyword>
<feature type="compositionally biased region" description="Polar residues" evidence="7">
    <location>
        <begin position="863"/>
        <end position="872"/>
    </location>
</feature>
<dbReference type="Pfam" id="PF15612">
    <property type="entry name" value="WHIM1"/>
    <property type="match status" value="1"/>
</dbReference>
<feature type="domain" description="DDT" evidence="9">
    <location>
        <begin position="184"/>
        <end position="244"/>
    </location>
</feature>
<dbReference type="InterPro" id="IPR018501">
    <property type="entry name" value="DDT_dom"/>
</dbReference>
<feature type="region of interest" description="Disordered" evidence="7">
    <location>
        <begin position="1518"/>
        <end position="1543"/>
    </location>
</feature>
<dbReference type="GO" id="GO:0000785">
    <property type="term" value="C:chromatin"/>
    <property type="evidence" value="ECO:0007669"/>
    <property type="project" value="UniProtKB-ARBA"/>
</dbReference>
<dbReference type="GO" id="GO:0008270">
    <property type="term" value="F:zinc ion binding"/>
    <property type="evidence" value="ECO:0007669"/>
    <property type="project" value="UniProtKB-KW"/>
</dbReference>
<name>A0AAQ3KQC3_9LILI</name>
<dbReference type="Pfam" id="PF21743">
    <property type="entry name" value="PTM_DIR17_Tudor"/>
    <property type="match status" value="1"/>
</dbReference>
<dbReference type="Proteomes" id="UP001327560">
    <property type="component" value="Chromosome 6"/>
</dbReference>
<evidence type="ECO:0000256" key="1">
    <source>
        <dbReference type="ARBA" id="ARBA00004123"/>
    </source>
</evidence>
<evidence type="ECO:0000256" key="6">
    <source>
        <dbReference type="PROSITE-ProRule" id="PRU00146"/>
    </source>
</evidence>
<dbReference type="GO" id="GO:0005634">
    <property type="term" value="C:nucleus"/>
    <property type="evidence" value="ECO:0007669"/>
    <property type="project" value="UniProtKB-SubCell"/>
</dbReference>
<dbReference type="PROSITE" id="PS01359">
    <property type="entry name" value="ZF_PHD_1"/>
    <property type="match status" value="1"/>
</dbReference>